<dbReference type="Pfam" id="PF11905">
    <property type="entry name" value="DUF3425"/>
    <property type="match status" value="1"/>
</dbReference>
<evidence type="ECO:0000256" key="1">
    <source>
        <dbReference type="SAM" id="MobiDB-lite"/>
    </source>
</evidence>
<protein>
    <submittedName>
        <fullName evidence="2">DUF3425 domain-containing protein</fullName>
    </submittedName>
</protein>
<feature type="compositionally biased region" description="Basic residues" evidence="1">
    <location>
        <begin position="1"/>
        <end position="14"/>
    </location>
</feature>
<dbReference type="AlphaFoldDB" id="A0A8H5JA67"/>
<feature type="compositionally biased region" description="Polar residues" evidence="1">
    <location>
        <begin position="74"/>
        <end position="92"/>
    </location>
</feature>
<keyword evidence="3" id="KW-1185">Reference proteome</keyword>
<proteinExistence type="predicted"/>
<dbReference type="PANTHER" id="PTHR38116:SF9">
    <property type="entry name" value="BZIP DOMAIN-CONTAINING PROTEIN"/>
    <property type="match status" value="1"/>
</dbReference>
<comment type="caution">
    <text evidence="2">The sequence shown here is derived from an EMBL/GenBank/DDBJ whole genome shotgun (WGS) entry which is preliminary data.</text>
</comment>
<gene>
    <name evidence="2" type="ORF">FMEXI_3804</name>
</gene>
<sequence>MLTNRPRTRQRAYKKPPALDVPNIDEDAAERKRILNVLAQRRYRGSSLSCNQASLRPDRHIGEKKRLDRLKTKSVGSNGSQNSEPQDETAPNSEGRVSKDDIYAIPTQKSNLESTIPESNLSIPPTTDADILAGFDLNLTSWNPLGDPLQDLTFAPILPDPNIVPDYLPEDHTGGDSVINTHHDLSTDFAGADMTMFIDSSPLSSSPSSSEGQTFPDSYQLPLLQLTLLKAVMRIADRLNLKPDLWDLGGNSAFNTGTATPASLLPPSWQPTPSQVAIPHHPVFDLLPWPGVRERAIFILSLPDELRPPRAQGALAIVNFAYDVEDTAEGVRIYGDDPYDPGNWELGQVMFERWWFLFDNSIISTSNRWRRARGAPPLLLKSGSPGSSPTASTSSATTGGS</sequence>
<organism evidence="2 3">
    <name type="scientific">Fusarium mexicanum</name>
    <dbReference type="NCBI Taxonomy" id="751941"/>
    <lineage>
        <taxon>Eukaryota</taxon>
        <taxon>Fungi</taxon>
        <taxon>Dikarya</taxon>
        <taxon>Ascomycota</taxon>
        <taxon>Pezizomycotina</taxon>
        <taxon>Sordariomycetes</taxon>
        <taxon>Hypocreomycetidae</taxon>
        <taxon>Hypocreales</taxon>
        <taxon>Nectriaceae</taxon>
        <taxon>Fusarium</taxon>
        <taxon>Fusarium fujikuroi species complex</taxon>
    </lineage>
</organism>
<dbReference type="Proteomes" id="UP000522262">
    <property type="component" value="Unassembled WGS sequence"/>
</dbReference>
<feature type="compositionally biased region" description="Basic and acidic residues" evidence="1">
    <location>
        <begin position="56"/>
        <end position="71"/>
    </location>
</feature>
<accession>A0A8H5JA67</accession>
<dbReference type="PANTHER" id="PTHR38116">
    <property type="entry name" value="CHROMOSOME 7, WHOLE GENOME SHOTGUN SEQUENCE"/>
    <property type="match status" value="1"/>
</dbReference>
<feature type="region of interest" description="Disordered" evidence="1">
    <location>
        <begin position="49"/>
        <end position="99"/>
    </location>
</feature>
<evidence type="ECO:0000313" key="3">
    <source>
        <dbReference type="Proteomes" id="UP000522262"/>
    </source>
</evidence>
<feature type="region of interest" description="Disordered" evidence="1">
    <location>
        <begin position="379"/>
        <end position="401"/>
    </location>
</feature>
<feature type="region of interest" description="Disordered" evidence="1">
    <location>
        <begin position="1"/>
        <end position="29"/>
    </location>
</feature>
<dbReference type="EMBL" id="JAAOAM010000079">
    <property type="protein sequence ID" value="KAF5550458.1"/>
    <property type="molecule type" value="Genomic_DNA"/>
</dbReference>
<evidence type="ECO:0000313" key="2">
    <source>
        <dbReference type="EMBL" id="KAF5550458.1"/>
    </source>
</evidence>
<name>A0A8H5JA67_9HYPO</name>
<dbReference type="InterPro" id="IPR021833">
    <property type="entry name" value="DUF3425"/>
</dbReference>
<reference evidence="2 3" key="1">
    <citation type="submission" date="2020-05" db="EMBL/GenBank/DDBJ databases">
        <title>Identification and distribution of gene clusters putatively required for synthesis of sphingolipid metabolism inhibitors in phylogenetically diverse species of the filamentous fungus Fusarium.</title>
        <authorList>
            <person name="Kim H.-S."/>
            <person name="Busman M."/>
            <person name="Brown D.W."/>
            <person name="Divon H."/>
            <person name="Uhlig S."/>
            <person name="Proctor R.H."/>
        </authorList>
    </citation>
    <scope>NUCLEOTIDE SEQUENCE [LARGE SCALE GENOMIC DNA]</scope>
    <source>
        <strain evidence="2 3">NRRL 53147</strain>
    </source>
</reference>